<name>A0A3G1B3M4_9ARCH</name>
<evidence type="ECO:0000313" key="2">
    <source>
        <dbReference type="Proteomes" id="UP000266745"/>
    </source>
</evidence>
<sequence length="100" mass="11082">MKFPGTCIVCNQKIEINEIGLWAKGLGVKHEKCASQEVKELKCIVCGGPAGCAKCEFLDDCDRNMVSELCICKKCGDSKESFLDYQNAVKKNYSLLNLKI</sequence>
<gene>
    <name evidence="1" type="ORF">SU86_008020</name>
</gene>
<dbReference type="STRING" id="1603555.SU86_008020"/>
<dbReference type="KEGG" id="tah:SU86_008020"/>
<reference evidence="1 2" key="1">
    <citation type="journal article" date="2016" name="Sci. Rep.">
        <title>A novel ammonia-oxidizing archaeon from wastewater treatment plant: Its enrichment, physiological and genomic characteristics.</title>
        <authorList>
            <person name="Li Y."/>
            <person name="Ding K."/>
            <person name="Wen X."/>
            <person name="Zhang B."/>
            <person name="Shen B."/>
            <person name="Yang Y."/>
        </authorList>
    </citation>
    <scope>NUCLEOTIDE SEQUENCE [LARGE SCALE GENOMIC DNA]</scope>
    <source>
        <strain evidence="1 2">SAT1</strain>
    </source>
</reference>
<evidence type="ECO:0000313" key="1">
    <source>
        <dbReference type="EMBL" id="AJZ76724.1"/>
    </source>
</evidence>
<dbReference type="OrthoDB" id="11104at2157"/>
<proteinExistence type="predicted"/>
<dbReference type="AlphaFoldDB" id="A0A3G1B3M4"/>
<protein>
    <submittedName>
        <fullName evidence="1">Uncharacterized protein</fullName>
    </submittedName>
</protein>
<keyword evidence="2" id="KW-1185">Reference proteome</keyword>
<dbReference type="EMBL" id="CP011097">
    <property type="protein sequence ID" value="AJZ76724.1"/>
    <property type="molecule type" value="Genomic_DNA"/>
</dbReference>
<organism evidence="1 2">
    <name type="scientific">Candidatus Nitrosotenuis cloacae</name>
    <dbReference type="NCBI Taxonomy" id="1603555"/>
    <lineage>
        <taxon>Archaea</taxon>
        <taxon>Nitrososphaerota</taxon>
        <taxon>Candidatus Nitrosotenuis</taxon>
    </lineage>
</organism>
<accession>A0A3G1B3M4</accession>
<dbReference type="Proteomes" id="UP000266745">
    <property type="component" value="Chromosome"/>
</dbReference>